<dbReference type="Gene3D" id="3.20.20.80">
    <property type="entry name" value="Glycosidases"/>
    <property type="match status" value="1"/>
</dbReference>
<evidence type="ECO:0000259" key="2">
    <source>
        <dbReference type="SMART" id="SM00642"/>
    </source>
</evidence>
<dbReference type="InterPro" id="IPR042280">
    <property type="entry name" value="SLC3A2"/>
</dbReference>
<dbReference type="PANTHER" id="PTHR46673:SF1">
    <property type="entry name" value="4F2 CELL-SURFACE ANTIGEN HEAVY CHAIN"/>
    <property type="match status" value="1"/>
</dbReference>
<dbReference type="PANTHER" id="PTHR46673">
    <property type="entry name" value="4F2 CELL-SURFACE ANTIGEN HEAVY CHAIN"/>
    <property type="match status" value="1"/>
</dbReference>
<reference evidence="3" key="1">
    <citation type="submission" date="2020-09" db="EMBL/GenBank/DDBJ databases">
        <authorList>
            <person name="Kikuchi T."/>
        </authorList>
    </citation>
    <scope>NUCLEOTIDE SEQUENCE</scope>
    <source>
        <strain evidence="3">SH1</strain>
    </source>
</reference>
<evidence type="ECO:0000313" key="3">
    <source>
        <dbReference type="EMBL" id="CAD5219588.1"/>
    </source>
</evidence>
<dbReference type="Pfam" id="PF16028">
    <property type="entry name" value="SLC3A2_N"/>
    <property type="match status" value="1"/>
</dbReference>
<keyword evidence="1" id="KW-0812">Transmembrane</keyword>
<dbReference type="EMBL" id="CAJFDH010000004">
    <property type="protein sequence ID" value="CAD5219588.1"/>
    <property type="molecule type" value="Genomic_DNA"/>
</dbReference>
<evidence type="ECO:0000313" key="4">
    <source>
        <dbReference type="Proteomes" id="UP000614601"/>
    </source>
</evidence>
<dbReference type="SMART" id="SM00642">
    <property type="entry name" value="Aamy"/>
    <property type="match status" value="1"/>
</dbReference>
<dbReference type="InterPro" id="IPR006047">
    <property type="entry name" value="GH13_cat_dom"/>
</dbReference>
<dbReference type="GO" id="GO:0016324">
    <property type="term" value="C:apical plasma membrane"/>
    <property type="evidence" value="ECO:0007669"/>
    <property type="project" value="TreeGrafter"/>
</dbReference>
<name>A0A811KSQ2_9BILA</name>
<dbReference type="GO" id="GO:0015180">
    <property type="term" value="F:L-alanine transmembrane transporter activity"/>
    <property type="evidence" value="ECO:0007669"/>
    <property type="project" value="TreeGrafter"/>
</dbReference>
<dbReference type="Proteomes" id="UP000783686">
    <property type="component" value="Unassembled WGS sequence"/>
</dbReference>
<protein>
    <recommendedName>
        <fullName evidence="2">Glycosyl hydrolase family 13 catalytic domain-containing protein</fullName>
    </recommendedName>
</protein>
<gene>
    <name evidence="3" type="ORF">BOKJ2_LOCUS8519</name>
</gene>
<dbReference type="GO" id="GO:0015823">
    <property type="term" value="P:phenylalanine transport"/>
    <property type="evidence" value="ECO:0007669"/>
    <property type="project" value="TreeGrafter"/>
</dbReference>
<keyword evidence="1" id="KW-0472">Membrane</keyword>
<dbReference type="OrthoDB" id="1740265at2759"/>
<keyword evidence="4" id="KW-1185">Reference proteome</keyword>
<sequence length="560" mass="62471">MASEKLVIDPAVDNVVVDNGDTQVKFTKDGESIDLKPEQKLIGLTKEQLEKYRNDPFWKSARYFVFALFWIIWLVMFVGAILIVVTSAKCAPKKEQAWFQNTVAYQIFTPSFKDSDKDGVGDFNGIAEKLNSLRKIGISTIWPTPLLQTNKDEYDPAAIVNGNEIDTRFGTEEDLKNLIEEVHGMKMKFIADLPLTESRVQNLTNENKLIDLTSDSAIEGLKKIAVSLLNLGVDGIHLAQYGLSYNFDVTEKLEQLAGLIREEAKENFHDNNPENLLLFSDLPITRPQRNLNLYTRPLYRFPNATTSICQAQLFYDCFAESARTGAGQVDRNVSSLPLWQLGDVSRPRPVLRGVPRDKVPFAAAATTAIQLMLPGSSSIYFGEELGLPAGTDGKSQHGLMAWTDGKNGGFSDIDGKIFFQQLPDKDVKALNFETQYQASHSALRGFQKIAGLKNRDEVFVEGKLTVKRSDGLTVYTRSLEGNEKAYLLVVNIPQPGDSSTKLYPVSSKVVENFVTSHVELVWNQPKNPAIPSHVELNEKLTLNPYEYVLLRATVVKPDSA</sequence>
<feature type="transmembrane region" description="Helical" evidence="1">
    <location>
        <begin position="63"/>
        <end position="85"/>
    </location>
</feature>
<dbReference type="GO" id="GO:1904273">
    <property type="term" value="P:L-alanine import across plasma membrane"/>
    <property type="evidence" value="ECO:0007669"/>
    <property type="project" value="TreeGrafter"/>
</dbReference>
<dbReference type="InterPro" id="IPR017853">
    <property type="entry name" value="GH"/>
</dbReference>
<comment type="caution">
    <text evidence="3">The sequence shown here is derived from an EMBL/GenBank/DDBJ whole genome shotgun (WGS) entry which is preliminary data.</text>
</comment>
<evidence type="ECO:0000256" key="1">
    <source>
        <dbReference type="SAM" id="Phobius"/>
    </source>
</evidence>
<keyword evidence="1" id="KW-1133">Transmembrane helix</keyword>
<dbReference type="GO" id="GO:0016323">
    <property type="term" value="C:basolateral plasma membrane"/>
    <property type="evidence" value="ECO:0007669"/>
    <property type="project" value="TreeGrafter"/>
</dbReference>
<feature type="domain" description="Glycosyl hydrolase family 13 catalytic" evidence="2">
    <location>
        <begin position="106"/>
        <end position="420"/>
    </location>
</feature>
<dbReference type="CDD" id="cd00551">
    <property type="entry name" value="AmyAc_family"/>
    <property type="match status" value="1"/>
</dbReference>
<organism evidence="3 4">
    <name type="scientific">Bursaphelenchus okinawaensis</name>
    <dbReference type="NCBI Taxonomy" id="465554"/>
    <lineage>
        <taxon>Eukaryota</taxon>
        <taxon>Metazoa</taxon>
        <taxon>Ecdysozoa</taxon>
        <taxon>Nematoda</taxon>
        <taxon>Chromadorea</taxon>
        <taxon>Rhabditida</taxon>
        <taxon>Tylenchina</taxon>
        <taxon>Tylenchomorpha</taxon>
        <taxon>Aphelenchoidea</taxon>
        <taxon>Aphelenchoididae</taxon>
        <taxon>Bursaphelenchus</taxon>
    </lineage>
</organism>
<dbReference type="GO" id="GO:0005975">
    <property type="term" value="P:carbohydrate metabolic process"/>
    <property type="evidence" value="ECO:0007669"/>
    <property type="project" value="InterPro"/>
</dbReference>
<dbReference type="InterPro" id="IPR031984">
    <property type="entry name" value="SLC3A2_N"/>
</dbReference>
<dbReference type="AlphaFoldDB" id="A0A811KSQ2"/>
<dbReference type="EMBL" id="CAJFCW020000004">
    <property type="protein sequence ID" value="CAG9112679.1"/>
    <property type="molecule type" value="Genomic_DNA"/>
</dbReference>
<proteinExistence type="predicted"/>
<dbReference type="Pfam" id="PF00128">
    <property type="entry name" value="Alpha-amylase"/>
    <property type="match status" value="1"/>
</dbReference>
<dbReference type="Proteomes" id="UP000614601">
    <property type="component" value="Unassembled WGS sequence"/>
</dbReference>
<dbReference type="GO" id="GO:0015190">
    <property type="term" value="F:L-leucine transmembrane transporter activity"/>
    <property type="evidence" value="ECO:0007669"/>
    <property type="project" value="TreeGrafter"/>
</dbReference>
<dbReference type="SUPFAM" id="SSF51445">
    <property type="entry name" value="(Trans)glycosidases"/>
    <property type="match status" value="1"/>
</dbReference>
<accession>A0A811KSQ2</accession>
<dbReference type="GO" id="GO:1903801">
    <property type="term" value="P:L-leucine import across plasma membrane"/>
    <property type="evidence" value="ECO:0007669"/>
    <property type="project" value="TreeGrafter"/>
</dbReference>
<dbReference type="GO" id="GO:0015173">
    <property type="term" value="F:aromatic amino acid transmembrane transporter activity"/>
    <property type="evidence" value="ECO:0007669"/>
    <property type="project" value="TreeGrafter"/>
</dbReference>